<feature type="region of interest" description="Disordered" evidence="1">
    <location>
        <begin position="67"/>
        <end position="124"/>
    </location>
</feature>
<gene>
    <name evidence="2" type="ORF">AQPW35_40510</name>
</gene>
<comment type="caution">
    <text evidence="2">The sequence shown here is derived from an EMBL/GenBank/DDBJ whole genome shotgun (WGS) entry which is preliminary data.</text>
</comment>
<dbReference type="AlphaFoldDB" id="A0A480AVN0"/>
<reference evidence="3" key="1">
    <citation type="submission" date="2019-03" db="EMBL/GenBank/DDBJ databases">
        <title>Aquabacterium pictum sp.nov., the first bacteriochlorophyll a-containing freshwater bacterium in the genus Aquabacterium of the class Betaproteobacteria.</title>
        <authorList>
            <person name="Hirose S."/>
            <person name="Tank M."/>
            <person name="Hara E."/>
            <person name="Tamaki H."/>
            <person name="Takaichi S."/>
            <person name="Haruta S."/>
            <person name="Hanada S."/>
        </authorList>
    </citation>
    <scope>NUCLEOTIDE SEQUENCE [LARGE SCALE GENOMIC DNA]</scope>
    <source>
        <strain evidence="3">W35</strain>
    </source>
</reference>
<evidence type="ECO:0000313" key="3">
    <source>
        <dbReference type="Proteomes" id="UP000301751"/>
    </source>
</evidence>
<proteinExistence type="predicted"/>
<evidence type="ECO:0000313" key="2">
    <source>
        <dbReference type="EMBL" id="GCL64970.1"/>
    </source>
</evidence>
<dbReference type="EMBL" id="BJCL01000012">
    <property type="protein sequence ID" value="GCL64970.1"/>
    <property type="molecule type" value="Genomic_DNA"/>
</dbReference>
<feature type="compositionally biased region" description="Basic and acidic residues" evidence="1">
    <location>
        <begin position="72"/>
        <end position="89"/>
    </location>
</feature>
<sequence length="124" mass="12684">MGGTPEPVPGADTPGGACAAGPSVSIKGHVMWPLAFSGPAALCLMLRQASTRHRCAPAIQRSTALATPNYGYEKRQRELAKKRKAEEKKQKKLHGGPSGPGDAGSHEPAAESPAAPEAPPPAAS</sequence>
<dbReference type="Proteomes" id="UP000301751">
    <property type="component" value="Unassembled WGS sequence"/>
</dbReference>
<name>A0A480AVN0_9BURK</name>
<accession>A0A480AVN0</accession>
<keyword evidence="3" id="KW-1185">Reference proteome</keyword>
<evidence type="ECO:0000256" key="1">
    <source>
        <dbReference type="SAM" id="MobiDB-lite"/>
    </source>
</evidence>
<organism evidence="2 3">
    <name type="scientific">Pseudaquabacterium pictum</name>
    <dbReference type="NCBI Taxonomy" id="2315236"/>
    <lineage>
        <taxon>Bacteria</taxon>
        <taxon>Pseudomonadati</taxon>
        <taxon>Pseudomonadota</taxon>
        <taxon>Betaproteobacteria</taxon>
        <taxon>Burkholderiales</taxon>
        <taxon>Sphaerotilaceae</taxon>
        <taxon>Pseudaquabacterium</taxon>
    </lineage>
</organism>
<protein>
    <submittedName>
        <fullName evidence="2">Uncharacterized protein</fullName>
    </submittedName>
</protein>